<accession>A0ABS5EJC9</accession>
<feature type="region of interest" description="Disordered" evidence="1">
    <location>
        <begin position="269"/>
        <end position="291"/>
    </location>
</feature>
<proteinExistence type="predicted"/>
<evidence type="ECO:0000313" key="3">
    <source>
        <dbReference type="Proteomes" id="UP000698752"/>
    </source>
</evidence>
<reference evidence="3" key="1">
    <citation type="journal article" date="2021" name="Syst. Appl. Microbiol.">
        <title>Roseomonas hellenica sp. nov., isolated from roots of wild-growing Alkanna tinctoria.</title>
        <authorList>
            <person name="Rat A."/>
            <person name="Naranjo H.D."/>
            <person name="Lebbe L."/>
            <person name="Cnockaert M."/>
            <person name="Krigas N."/>
            <person name="Grigoriadou K."/>
            <person name="Maloupa E."/>
            <person name="Willems A."/>
        </authorList>
    </citation>
    <scope>NUCLEOTIDE SEQUENCE [LARGE SCALE GENOMIC DNA]</scope>
    <source>
        <strain evidence="3">LMG 31159</strain>
    </source>
</reference>
<organism evidence="2 3">
    <name type="scientific">Neoroseomonas terrae</name>
    <dbReference type="NCBI Taxonomy" id="424799"/>
    <lineage>
        <taxon>Bacteria</taxon>
        <taxon>Pseudomonadati</taxon>
        <taxon>Pseudomonadota</taxon>
        <taxon>Alphaproteobacteria</taxon>
        <taxon>Acetobacterales</taxon>
        <taxon>Acetobacteraceae</taxon>
        <taxon>Neoroseomonas</taxon>
    </lineage>
</organism>
<name>A0ABS5EJC9_9PROT</name>
<dbReference type="Proteomes" id="UP000698752">
    <property type="component" value="Unassembled WGS sequence"/>
</dbReference>
<sequence length="291" mass="32643">MDGMELKPGWWCWLEAPVVSPGWGASPILLQHVEPLKTGKGLLRLHLVQPIHPIAARERVVVLRVLFRGDRHLTGTMKDDDGTIRTVIVAMPDYGWLETYCPILMRRRPPAIPTFSVVGQPPLPGPTATEHLDAIFGRTPARILRGASADSFGNHHPPMPARQGSFSLDRTYPPFDAWMIARGFVPTVMEEKWFIYLEGGRLLFRRSWTGILVYEVEAGWRGDELHLGQVRVNRDPEQYGETQDDHDRRLLAYLITVVLLGDYAPFPTKEAPGSEEAALQAWSQAGKASLP</sequence>
<dbReference type="EMBL" id="JAAEDI010000016">
    <property type="protein sequence ID" value="MBR0651131.1"/>
    <property type="molecule type" value="Genomic_DNA"/>
</dbReference>
<comment type="caution">
    <text evidence="2">The sequence shown here is derived from an EMBL/GenBank/DDBJ whole genome shotgun (WGS) entry which is preliminary data.</text>
</comment>
<gene>
    <name evidence="2" type="ORF">GXW78_15775</name>
</gene>
<protein>
    <submittedName>
        <fullName evidence="2">Uncharacterized protein</fullName>
    </submittedName>
</protein>
<dbReference type="RefSeq" id="WP_211869800.1">
    <property type="nucleotide sequence ID" value="NZ_JAAEDI010000016.1"/>
</dbReference>
<keyword evidence="3" id="KW-1185">Reference proteome</keyword>
<evidence type="ECO:0000313" key="2">
    <source>
        <dbReference type="EMBL" id="MBR0651131.1"/>
    </source>
</evidence>
<evidence type="ECO:0000256" key="1">
    <source>
        <dbReference type="SAM" id="MobiDB-lite"/>
    </source>
</evidence>